<dbReference type="AlphaFoldDB" id="A0AAV1SM76"/>
<dbReference type="EMBL" id="CAWUPB010001184">
    <property type="protein sequence ID" value="CAK7351379.1"/>
    <property type="molecule type" value="Genomic_DNA"/>
</dbReference>
<keyword evidence="2" id="KW-1185">Reference proteome</keyword>
<gene>
    <name evidence="1" type="ORF">DCAF_LOCUS23824</name>
</gene>
<dbReference type="Proteomes" id="UP001314170">
    <property type="component" value="Unassembled WGS sequence"/>
</dbReference>
<reference evidence="1 2" key="1">
    <citation type="submission" date="2024-01" db="EMBL/GenBank/DDBJ databases">
        <authorList>
            <person name="Waweru B."/>
        </authorList>
    </citation>
    <scope>NUCLEOTIDE SEQUENCE [LARGE SCALE GENOMIC DNA]</scope>
</reference>
<proteinExistence type="predicted"/>
<name>A0AAV1SM76_9ROSI</name>
<sequence length="69" mass="7868">MRIPSSMDTLAIKKAETGTMFLVRRVDMAMSTLIAITSVMKKEKGFGGRGRWKIWISRNLRGSGHLWKE</sequence>
<evidence type="ECO:0000313" key="1">
    <source>
        <dbReference type="EMBL" id="CAK7351379.1"/>
    </source>
</evidence>
<comment type="caution">
    <text evidence="1">The sequence shown here is derived from an EMBL/GenBank/DDBJ whole genome shotgun (WGS) entry which is preliminary data.</text>
</comment>
<accession>A0AAV1SM76</accession>
<evidence type="ECO:0000313" key="2">
    <source>
        <dbReference type="Proteomes" id="UP001314170"/>
    </source>
</evidence>
<organism evidence="1 2">
    <name type="scientific">Dovyalis caffra</name>
    <dbReference type="NCBI Taxonomy" id="77055"/>
    <lineage>
        <taxon>Eukaryota</taxon>
        <taxon>Viridiplantae</taxon>
        <taxon>Streptophyta</taxon>
        <taxon>Embryophyta</taxon>
        <taxon>Tracheophyta</taxon>
        <taxon>Spermatophyta</taxon>
        <taxon>Magnoliopsida</taxon>
        <taxon>eudicotyledons</taxon>
        <taxon>Gunneridae</taxon>
        <taxon>Pentapetalae</taxon>
        <taxon>rosids</taxon>
        <taxon>fabids</taxon>
        <taxon>Malpighiales</taxon>
        <taxon>Salicaceae</taxon>
        <taxon>Flacourtieae</taxon>
        <taxon>Dovyalis</taxon>
    </lineage>
</organism>
<protein>
    <submittedName>
        <fullName evidence="1">Uncharacterized protein</fullName>
    </submittedName>
</protein>